<dbReference type="Pfam" id="PF08780">
    <property type="entry name" value="NTase_sub_bind"/>
    <property type="match status" value="1"/>
</dbReference>
<accession>A0A1G2ITN9</accession>
<dbReference type="STRING" id="1802223.A2358_02560"/>
<name>A0A1G2ITN9_9BACT</name>
<evidence type="ECO:0000313" key="2">
    <source>
        <dbReference type="Proteomes" id="UP000178650"/>
    </source>
</evidence>
<protein>
    <recommendedName>
        <fullName evidence="3">Nucleotidyltransferase</fullName>
    </recommendedName>
</protein>
<organism evidence="1 2">
    <name type="scientific">Candidatus Staskawiczbacteria bacterium RIFOXYB1_FULL_37_44</name>
    <dbReference type="NCBI Taxonomy" id="1802223"/>
    <lineage>
        <taxon>Bacteria</taxon>
        <taxon>Candidatus Staskawicziibacteriota</taxon>
    </lineage>
</organism>
<dbReference type="EMBL" id="MHPJ01000026">
    <property type="protein sequence ID" value="OGZ78206.1"/>
    <property type="molecule type" value="Genomic_DNA"/>
</dbReference>
<dbReference type="SUPFAM" id="SSF81593">
    <property type="entry name" value="Nucleotidyltransferase substrate binding subunit/domain"/>
    <property type="match status" value="1"/>
</dbReference>
<dbReference type="NCBIfam" id="TIGR01987">
    <property type="entry name" value="HI0074"/>
    <property type="match status" value="1"/>
</dbReference>
<dbReference type="InterPro" id="IPR010235">
    <property type="entry name" value="HepT"/>
</dbReference>
<dbReference type="AlphaFoldDB" id="A0A1G2ITN9"/>
<dbReference type="Proteomes" id="UP000178650">
    <property type="component" value="Unassembled WGS sequence"/>
</dbReference>
<gene>
    <name evidence="1" type="ORF">A2358_02560</name>
</gene>
<comment type="caution">
    <text evidence="1">The sequence shown here is derived from an EMBL/GenBank/DDBJ whole genome shotgun (WGS) entry which is preliminary data.</text>
</comment>
<proteinExistence type="predicted"/>
<dbReference type="Gene3D" id="1.20.120.330">
    <property type="entry name" value="Nucleotidyltransferases domain 2"/>
    <property type="match status" value="1"/>
</dbReference>
<sequence>MAKYHAIKNQYLKSIKNLTETLAKEKTEERRDSAIKRFEICFDLAWKTIKAYMEEYKGTTCASPKECFKEGYRQKIFDYNEIWNEIADERNLAVHTYDEKFADALYKKLPKFLKLFQELKEKLCG</sequence>
<reference evidence="1 2" key="1">
    <citation type="journal article" date="2016" name="Nat. Commun.">
        <title>Thousands of microbial genomes shed light on interconnected biogeochemical processes in an aquifer system.</title>
        <authorList>
            <person name="Anantharaman K."/>
            <person name="Brown C.T."/>
            <person name="Hug L.A."/>
            <person name="Sharon I."/>
            <person name="Castelle C.J."/>
            <person name="Probst A.J."/>
            <person name="Thomas B.C."/>
            <person name="Singh A."/>
            <person name="Wilkins M.J."/>
            <person name="Karaoz U."/>
            <person name="Brodie E.L."/>
            <person name="Williams K.H."/>
            <person name="Hubbard S.S."/>
            <person name="Banfield J.F."/>
        </authorList>
    </citation>
    <scope>NUCLEOTIDE SEQUENCE [LARGE SCALE GENOMIC DNA]</scope>
</reference>
<evidence type="ECO:0008006" key="3">
    <source>
        <dbReference type="Google" id="ProtNLM"/>
    </source>
</evidence>
<evidence type="ECO:0000313" key="1">
    <source>
        <dbReference type="EMBL" id="OGZ78206.1"/>
    </source>
</evidence>